<proteinExistence type="predicted"/>
<protein>
    <submittedName>
        <fullName evidence="1">Uncharacterized protein</fullName>
    </submittedName>
</protein>
<accession>A0A0C1E9D3</accession>
<name>A0A0C1E9D3_9BACT</name>
<dbReference type="RefSeq" id="WP_006341759.1">
    <property type="nucleotide sequence ID" value="NZ_BAWW01000002.1"/>
</dbReference>
<evidence type="ECO:0000313" key="2">
    <source>
        <dbReference type="Proteomes" id="UP000031307"/>
    </source>
</evidence>
<reference evidence="1 2" key="1">
    <citation type="journal article" date="2014" name="Mol. Biol. Evol.">
        <title>Massive expansion of Ubiquitination-related gene families within the Chlamydiae.</title>
        <authorList>
            <person name="Domman D."/>
            <person name="Collingro A."/>
            <person name="Lagkouvardos I."/>
            <person name="Gehre L."/>
            <person name="Weinmaier T."/>
            <person name="Rattei T."/>
            <person name="Subtil A."/>
            <person name="Horn M."/>
        </authorList>
    </citation>
    <scope>NUCLEOTIDE SEQUENCE [LARGE SCALE GENOMIC DNA]</scope>
    <source>
        <strain evidence="1 2">OEW1</strain>
    </source>
</reference>
<gene>
    <name evidence="1" type="ORF">DB43_FS00380</name>
</gene>
<dbReference type="Proteomes" id="UP000031307">
    <property type="component" value="Unassembled WGS sequence"/>
</dbReference>
<dbReference type="PATRIC" id="fig|83552.4.peg.1044"/>
<comment type="caution">
    <text evidence="1">The sequence shown here is derived from an EMBL/GenBank/DDBJ whole genome shotgun (WGS) entry which is preliminary data.</text>
</comment>
<evidence type="ECO:0000313" key="1">
    <source>
        <dbReference type="EMBL" id="KIA77797.1"/>
    </source>
</evidence>
<dbReference type="AlphaFoldDB" id="A0A0C1E9D3"/>
<organism evidence="1 2">
    <name type="scientific">Parachlamydia acanthamoebae</name>
    <dbReference type="NCBI Taxonomy" id="83552"/>
    <lineage>
        <taxon>Bacteria</taxon>
        <taxon>Pseudomonadati</taxon>
        <taxon>Chlamydiota</taxon>
        <taxon>Chlamydiia</taxon>
        <taxon>Parachlamydiales</taxon>
        <taxon>Parachlamydiaceae</taxon>
        <taxon>Parachlamydia</taxon>
    </lineage>
</organism>
<sequence>MRSVEISNGRAYIISSNYDIPFYHENGDPNKLVLKGASFKIHTGLMAKAMSLFGFALKFQAIVNGERQVIFVNKQSFAKHVVRSYIVHASKEFSIGMMPKGQYVRSLAENYSIPMSKMINMIEIFVLKNFSTYKKSRGAFKDLTVFYEGMIKICLEKDKNESPKD</sequence>
<dbReference type="EMBL" id="JSAM01000062">
    <property type="protein sequence ID" value="KIA77797.1"/>
    <property type="molecule type" value="Genomic_DNA"/>
</dbReference>